<sequence>MTDQEAMNQSRAGLKTLLLKNMRIQSPYRAINVTILDSALHEGMKSLTFTILFIPFSIWT</sequence>
<protein>
    <submittedName>
        <fullName evidence="1">Uncharacterized protein</fullName>
    </submittedName>
</protein>
<organism evidence="1 2">
    <name type="scientific">Nitrosospira multiformis (strain ATCC 25196 / NCIMB 11849 / C 71)</name>
    <dbReference type="NCBI Taxonomy" id="323848"/>
    <lineage>
        <taxon>Bacteria</taxon>
        <taxon>Pseudomonadati</taxon>
        <taxon>Pseudomonadota</taxon>
        <taxon>Betaproteobacteria</taxon>
        <taxon>Nitrosomonadales</taxon>
        <taxon>Nitrosomonadaceae</taxon>
        <taxon>Nitrosospira</taxon>
    </lineage>
</organism>
<gene>
    <name evidence="1" type="ORF">SAMN05216403_101201</name>
</gene>
<reference evidence="1 2" key="1">
    <citation type="submission" date="2016-10" db="EMBL/GenBank/DDBJ databases">
        <authorList>
            <person name="de Groot N.N."/>
        </authorList>
    </citation>
    <scope>NUCLEOTIDE SEQUENCE [LARGE SCALE GENOMIC DNA]</scope>
    <source>
        <strain evidence="1 2">Nl13</strain>
    </source>
</reference>
<proteinExistence type="predicted"/>
<evidence type="ECO:0000313" key="2">
    <source>
        <dbReference type="Proteomes" id="UP000236751"/>
    </source>
</evidence>
<evidence type="ECO:0000313" key="1">
    <source>
        <dbReference type="EMBL" id="SEF41717.1"/>
    </source>
</evidence>
<dbReference type="AlphaFoldDB" id="A0A1H5RVR8"/>
<dbReference type="EMBL" id="FNVK01000001">
    <property type="protein sequence ID" value="SEF41717.1"/>
    <property type="molecule type" value="Genomic_DNA"/>
</dbReference>
<name>A0A1H5RVR8_NITMU</name>
<accession>A0A1H5RVR8</accession>
<dbReference type="Proteomes" id="UP000236751">
    <property type="component" value="Unassembled WGS sequence"/>
</dbReference>